<evidence type="ECO:0000256" key="8">
    <source>
        <dbReference type="SAM" id="MobiDB-lite"/>
    </source>
</evidence>
<dbReference type="HAMAP" id="MF_00531">
    <property type="entry name" value="Ribosomal_uS19"/>
    <property type="match status" value="1"/>
</dbReference>
<feature type="region of interest" description="Disordered" evidence="8">
    <location>
        <begin position="44"/>
        <end position="68"/>
    </location>
</feature>
<dbReference type="SUPFAM" id="SSF54570">
    <property type="entry name" value="Ribosomal protein S19"/>
    <property type="match status" value="1"/>
</dbReference>
<sequence length="243" mass="26698">MCLGTKGLGYQWDLLPSSNVQQTLGFSHPGLLVSLIGLGNYPQDPSGYGPTRPSQSYGQAEQGYSAGPAISSTARKRTILSEEILAKWQKSSKRRNEPSGNSPTGVLTWTSSWTCPSEYPSCSTQLVPLRTSLHWVGLGRSVRLAVLSLHQQALLKRLRKAKKEAPPMEKPDVVKTHLRDMVILPEMVGSMVGVYNGKTFNQVEIKPEMIGHYLGEFSITYKPVKHGRPGIGATHSSRFIPLK</sequence>
<organism evidence="9 10">
    <name type="scientific">Polyodon spathula</name>
    <name type="common">North American paddlefish</name>
    <name type="synonym">Squalus spathula</name>
    <dbReference type="NCBI Taxonomy" id="7913"/>
    <lineage>
        <taxon>Eukaryota</taxon>
        <taxon>Metazoa</taxon>
        <taxon>Chordata</taxon>
        <taxon>Craniata</taxon>
        <taxon>Vertebrata</taxon>
        <taxon>Euteleostomi</taxon>
        <taxon>Actinopterygii</taxon>
        <taxon>Chondrostei</taxon>
        <taxon>Acipenseriformes</taxon>
        <taxon>Polyodontidae</taxon>
        <taxon>Polyodon</taxon>
    </lineage>
</organism>
<evidence type="ECO:0000256" key="5">
    <source>
        <dbReference type="ARBA" id="ARBA00035469"/>
    </source>
</evidence>
<dbReference type="Proteomes" id="UP001166093">
    <property type="component" value="Unassembled WGS sequence"/>
</dbReference>
<protein>
    <recommendedName>
        <fullName evidence="5">40S ribosomal protein S15</fullName>
    </recommendedName>
</protein>
<proteinExistence type="inferred from homology"/>
<reference evidence="9" key="1">
    <citation type="journal article" date="2021" name="Cell">
        <title>Tracing the genetic footprints of vertebrate landing in non-teleost ray-finned fishes.</title>
        <authorList>
            <person name="Bi X."/>
            <person name="Wang K."/>
            <person name="Yang L."/>
            <person name="Pan H."/>
            <person name="Jiang H."/>
            <person name="Wei Q."/>
            <person name="Fang M."/>
            <person name="Yu H."/>
            <person name="Zhu C."/>
            <person name="Cai Y."/>
            <person name="He Y."/>
            <person name="Gan X."/>
            <person name="Zeng H."/>
            <person name="Yu D."/>
            <person name="Zhu Y."/>
            <person name="Jiang H."/>
            <person name="Qiu Q."/>
            <person name="Yang H."/>
            <person name="Zhang Y.E."/>
            <person name="Wang W."/>
            <person name="Zhu M."/>
            <person name="He S."/>
            <person name="Zhang G."/>
        </authorList>
    </citation>
    <scope>NUCLEOTIDE SEQUENCE</scope>
    <source>
        <strain evidence="9">Pddl_001</strain>
    </source>
</reference>
<dbReference type="EMBL" id="JAAWVQ010040982">
    <property type="protein sequence ID" value="MBN3274545.1"/>
    <property type="molecule type" value="Genomic_DNA"/>
</dbReference>
<dbReference type="InterPro" id="IPR005713">
    <property type="entry name" value="Ribosomal_uS19_euk/arc"/>
</dbReference>
<feature type="non-terminal residue" evidence="9">
    <location>
        <position position="1"/>
    </location>
</feature>
<dbReference type="InterPro" id="IPR020934">
    <property type="entry name" value="Ribosomal_uS19_CS"/>
</dbReference>
<dbReference type="InterPro" id="IPR002222">
    <property type="entry name" value="Ribosomal_uS19"/>
</dbReference>
<dbReference type="InterPro" id="IPR023575">
    <property type="entry name" value="Ribosomal_uS19_SF"/>
</dbReference>
<accession>A0ABS2XKY5</accession>
<dbReference type="Gene3D" id="3.30.860.10">
    <property type="entry name" value="30s Ribosomal Protein S19, Chain A"/>
    <property type="match status" value="1"/>
</dbReference>
<evidence type="ECO:0000313" key="9">
    <source>
        <dbReference type="EMBL" id="MBN3274545.1"/>
    </source>
</evidence>
<evidence type="ECO:0000256" key="2">
    <source>
        <dbReference type="ARBA" id="ARBA00022980"/>
    </source>
</evidence>
<comment type="function">
    <text evidence="6">Component of the small ribosomal subunit. The ribosome is a large ribonucleoprotein complex responsible for the synthesis of proteins in the cell.</text>
</comment>
<evidence type="ECO:0000256" key="1">
    <source>
        <dbReference type="ARBA" id="ARBA00007345"/>
    </source>
</evidence>
<evidence type="ECO:0000313" key="10">
    <source>
        <dbReference type="Proteomes" id="UP001166093"/>
    </source>
</evidence>
<comment type="caution">
    <text evidence="9">The sequence shown here is derived from an EMBL/GenBank/DDBJ whole genome shotgun (WGS) entry which is preliminary data.</text>
</comment>
<keyword evidence="10" id="KW-1185">Reference proteome</keyword>
<dbReference type="PROSITE" id="PS00323">
    <property type="entry name" value="RIBOSOMAL_S19"/>
    <property type="match status" value="1"/>
</dbReference>
<gene>
    <name evidence="9" type="primary">Rps15_0</name>
    <name evidence="9" type="ORF">GTO93_0015646</name>
</gene>
<dbReference type="PANTHER" id="PTHR11880">
    <property type="entry name" value="RIBOSOMAL PROTEIN S19P FAMILY MEMBER"/>
    <property type="match status" value="1"/>
</dbReference>
<comment type="subunit">
    <text evidence="4">Component of the small ribosomal subunit.</text>
</comment>
<dbReference type="PRINTS" id="PR00975">
    <property type="entry name" value="RIBOSOMALS19"/>
</dbReference>
<feature type="non-terminal residue" evidence="9">
    <location>
        <position position="243"/>
    </location>
</feature>
<evidence type="ECO:0000256" key="6">
    <source>
        <dbReference type="ARBA" id="ARBA00045746"/>
    </source>
</evidence>
<dbReference type="NCBIfam" id="TIGR01025">
    <property type="entry name" value="uS19_arch"/>
    <property type="match status" value="1"/>
</dbReference>
<keyword evidence="2 7" id="KW-0689">Ribosomal protein</keyword>
<dbReference type="Pfam" id="PF00203">
    <property type="entry name" value="Ribosomal_S19"/>
    <property type="match status" value="1"/>
</dbReference>
<evidence type="ECO:0000256" key="7">
    <source>
        <dbReference type="RuleBase" id="RU003485"/>
    </source>
</evidence>
<keyword evidence="3 7" id="KW-0687">Ribonucleoprotein</keyword>
<evidence type="ECO:0000256" key="3">
    <source>
        <dbReference type="ARBA" id="ARBA00023274"/>
    </source>
</evidence>
<evidence type="ECO:0000256" key="4">
    <source>
        <dbReference type="ARBA" id="ARBA00035021"/>
    </source>
</evidence>
<comment type="similarity">
    <text evidence="1 7">Belongs to the universal ribosomal protein uS19 family.</text>
</comment>
<name>A0ABS2XKY5_POLSP</name>
<dbReference type="PANTHER" id="PTHR11880:SF2">
    <property type="entry name" value="SMALL RIBOSOMAL SUBUNIT PROTEIN US19"/>
    <property type="match status" value="1"/>
</dbReference>